<dbReference type="CDD" id="cd00449">
    <property type="entry name" value="PLPDE_IV"/>
    <property type="match status" value="1"/>
</dbReference>
<keyword evidence="13" id="KW-0808">Transferase</keyword>
<dbReference type="Pfam" id="PF01063">
    <property type="entry name" value="Aminotran_4"/>
    <property type="match status" value="1"/>
</dbReference>
<dbReference type="InterPro" id="IPR050571">
    <property type="entry name" value="Class-IV_PLP-Dep_Aminotrnsfr"/>
</dbReference>
<evidence type="ECO:0000256" key="4">
    <source>
        <dbReference type="ARBA" id="ARBA00005072"/>
    </source>
</evidence>
<name>A0A1H2IRS8_9BACT</name>
<dbReference type="GO" id="GO:0046394">
    <property type="term" value="P:carboxylic acid biosynthetic process"/>
    <property type="evidence" value="ECO:0007669"/>
    <property type="project" value="UniProtKB-ARBA"/>
</dbReference>
<comment type="pathway">
    <text evidence="4">Amino-acid biosynthesis; L-leucine biosynthesis; L-leucine from 3-methyl-2-oxobutanoate: step 4/4.</text>
</comment>
<dbReference type="GO" id="GO:0005829">
    <property type="term" value="C:cytosol"/>
    <property type="evidence" value="ECO:0007669"/>
    <property type="project" value="TreeGrafter"/>
</dbReference>
<dbReference type="AlphaFoldDB" id="A0A1H2IRS8"/>
<evidence type="ECO:0000256" key="10">
    <source>
        <dbReference type="ARBA" id="ARBA00049229"/>
    </source>
</evidence>
<evidence type="ECO:0000313" key="13">
    <source>
        <dbReference type="EMBL" id="SDU46772.1"/>
    </source>
</evidence>
<comment type="catalytic activity">
    <reaction evidence="8">
        <text>L-valine + 2-oxoglutarate = 3-methyl-2-oxobutanoate + L-glutamate</text>
        <dbReference type="Rhea" id="RHEA:24813"/>
        <dbReference type="ChEBI" id="CHEBI:11851"/>
        <dbReference type="ChEBI" id="CHEBI:16810"/>
        <dbReference type="ChEBI" id="CHEBI:29985"/>
        <dbReference type="ChEBI" id="CHEBI:57762"/>
        <dbReference type="EC" id="2.6.1.42"/>
    </reaction>
</comment>
<evidence type="ECO:0000256" key="11">
    <source>
        <dbReference type="RuleBase" id="RU004106"/>
    </source>
</evidence>
<protein>
    <recommendedName>
        <fullName evidence="6">branched-chain-amino-acid transaminase</fullName>
        <ecNumber evidence="6">2.6.1.42</ecNumber>
    </recommendedName>
</protein>
<comment type="catalytic activity">
    <reaction evidence="10">
        <text>L-leucine + 2-oxoglutarate = 4-methyl-2-oxopentanoate + L-glutamate</text>
        <dbReference type="Rhea" id="RHEA:18321"/>
        <dbReference type="ChEBI" id="CHEBI:16810"/>
        <dbReference type="ChEBI" id="CHEBI:17865"/>
        <dbReference type="ChEBI" id="CHEBI:29985"/>
        <dbReference type="ChEBI" id="CHEBI:57427"/>
        <dbReference type="EC" id="2.6.1.42"/>
    </reaction>
</comment>
<dbReference type="EC" id="2.6.1.42" evidence="6"/>
<comment type="similarity">
    <text evidence="5 11">Belongs to the class-IV pyridoxal-phosphate-dependent aminotransferase family.</text>
</comment>
<evidence type="ECO:0000256" key="6">
    <source>
        <dbReference type="ARBA" id="ARBA00013053"/>
    </source>
</evidence>
<dbReference type="SUPFAM" id="SSF56752">
    <property type="entry name" value="D-aminoacid aminotransferase-like PLP-dependent enzymes"/>
    <property type="match status" value="1"/>
</dbReference>
<evidence type="ECO:0000313" key="14">
    <source>
        <dbReference type="Proteomes" id="UP000199608"/>
    </source>
</evidence>
<dbReference type="InterPro" id="IPR036038">
    <property type="entry name" value="Aminotransferase-like"/>
</dbReference>
<dbReference type="InterPro" id="IPR018300">
    <property type="entry name" value="Aminotrans_IV_CS"/>
</dbReference>
<evidence type="ECO:0000256" key="5">
    <source>
        <dbReference type="ARBA" id="ARBA00009320"/>
    </source>
</evidence>
<comment type="pathway">
    <text evidence="3">Amino-acid biosynthesis; L-valine biosynthesis; L-valine from pyruvate: step 4/4.</text>
</comment>
<dbReference type="GO" id="GO:0004084">
    <property type="term" value="F:branched-chain-amino-acid transaminase activity"/>
    <property type="evidence" value="ECO:0007669"/>
    <property type="project" value="UniProtKB-EC"/>
</dbReference>
<evidence type="ECO:0000256" key="2">
    <source>
        <dbReference type="ARBA" id="ARBA00004824"/>
    </source>
</evidence>
<sequence>MKREAIHNFFVADQTIQSTADMAIFDKVPATAIYEVMQIRQGIPLFFEAHLERFVMSASLVGTRIPKKEAEILHNIADLVEKNKCDHGNVKLVSALMNEKEIFLVYFIPAEFLDSKARLEGVHTILFSGERICPNIKTIKGSFREQVKAVRESSNAYEALLVNESGHITEGSRSNVFFMGKDNKLYTSPAGSVLKGVTRTHVMQICSRLGLEVLEKTVHTRNLADIQGAFITGTTVDVTPVRSIGNTQLDSPNIPLIRKIVAEYEKKIAGYVSKRLKRARKVYVND</sequence>
<dbReference type="PANTHER" id="PTHR42743:SF11">
    <property type="entry name" value="AMINODEOXYCHORISMATE LYASE"/>
    <property type="match status" value="1"/>
</dbReference>
<reference evidence="14" key="1">
    <citation type="submission" date="2016-10" db="EMBL/GenBank/DDBJ databases">
        <authorList>
            <person name="Varghese N."/>
            <person name="Submissions S."/>
        </authorList>
    </citation>
    <scope>NUCLEOTIDE SEQUENCE [LARGE SCALE GENOMIC DNA]</scope>
    <source>
        <strain evidence="14">DSM 3384</strain>
    </source>
</reference>
<keyword evidence="7 12" id="KW-0663">Pyridoxal phosphate</keyword>
<evidence type="ECO:0000256" key="8">
    <source>
        <dbReference type="ARBA" id="ARBA00048212"/>
    </source>
</evidence>
<evidence type="ECO:0000256" key="9">
    <source>
        <dbReference type="ARBA" id="ARBA00048798"/>
    </source>
</evidence>
<keyword evidence="13" id="KW-0032">Aminotransferase</keyword>
<dbReference type="InterPro" id="IPR043131">
    <property type="entry name" value="BCAT-like_N"/>
</dbReference>
<evidence type="ECO:0000256" key="1">
    <source>
        <dbReference type="ARBA" id="ARBA00001933"/>
    </source>
</evidence>
<dbReference type="Gene3D" id="3.20.10.10">
    <property type="entry name" value="D-amino Acid Aminotransferase, subunit A, domain 2"/>
    <property type="match status" value="1"/>
</dbReference>
<comment type="pathway">
    <text evidence="2">Amino-acid biosynthesis; L-isoleucine biosynthesis; L-isoleucine from 2-oxobutanoate: step 4/4.</text>
</comment>
<dbReference type="Proteomes" id="UP000199608">
    <property type="component" value="Unassembled WGS sequence"/>
</dbReference>
<evidence type="ECO:0000256" key="12">
    <source>
        <dbReference type="RuleBase" id="RU004516"/>
    </source>
</evidence>
<dbReference type="PANTHER" id="PTHR42743">
    <property type="entry name" value="AMINO-ACID AMINOTRANSFERASE"/>
    <property type="match status" value="1"/>
</dbReference>
<comment type="cofactor">
    <cofactor evidence="1 12">
        <name>pyridoxal 5'-phosphate</name>
        <dbReference type="ChEBI" id="CHEBI:597326"/>
    </cofactor>
</comment>
<evidence type="ECO:0000256" key="7">
    <source>
        <dbReference type="ARBA" id="ARBA00022898"/>
    </source>
</evidence>
<dbReference type="InterPro" id="IPR001544">
    <property type="entry name" value="Aminotrans_IV"/>
</dbReference>
<dbReference type="PROSITE" id="PS00770">
    <property type="entry name" value="AA_TRANSFER_CLASS_4"/>
    <property type="match status" value="1"/>
</dbReference>
<gene>
    <name evidence="13" type="ORF">SAMN04487931_109118</name>
</gene>
<proteinExistence type="inferred from homology"/>
<dbReference type="InterPro" id="IPR043132">
    <property type="entry name" value="BCAT-like_C"/>
</dbReference>
<keyword evidence="14" id="KW-1185">Reference proteome</keyword>
<evidence type="ECO:0000256" key="3">
    <source>
        <dbReference type="ARBA" id="ARBA00004931"/>
    </source>
</evidence>
<accession>A0A1H2IRS8</accession>
<dbReference type="Gene3D" id="3.30.470.10">
    <property type="match status" value="1"/>
</dbReference>
<dbReference type="EMBL" id="FNLL01000009">
    <property type="protein sequence ID" value="SDU46772.1"/>
    <property type="molecule type" value="Genomic_DNA"/>
</dbReference>
<organism evidence="13 14">
    <name type="scientific">Desulfobacula phenolica</name>
    <dbReference type="NCBI Taxonomy" id="90732"/>
    <lineage>
        <taxon>Bacteria</taxon>
        <taxon>Pseudomonadati</taxon>
        <taxon>Thermodesulfobacteriota</taxon>
        <taxon>Desulfobacteria</taxon>
        <taxon>Desulfobacterales</taxon>
        <taxon>Desulfobacteraceae</taxon>
        <taxon>Desulfobacula</taxon>
    </lineage>
</organism>
<comment type="catalytic activity">
    <reaction evidence="9">
        <text>L-isoleucine + 2-oxoglutarate = (S)-3-methyl-2-oxopentanoate + L-glutamate</text>
        <dbReference type="Rhea" id="RHEA:24801"/>
        <dbReference type="ChEBI" id="CHEBI:16810"/>
        <dbReference type="ChEBI" id="CHEBI:29985"/>
        <dbReference type="ChEBI" id="CHEBI:35146"/>
        <dbReference type="ChEBI" id="CHEBI:58045"/>
        <dbReference type="EC" id="2.6.1.42"/>
    </reaction>
</comment>
<dbReference type="RefSeq" id="WP_092235913.1">
    <property type="nucleotide sequence ID" value="NZ_FNLL01000009.1"/>
</dbReference>